<evidence type="ECO:0008006" key="3">
    <source>
        <dbReference type="Google" id="ProtNLM"/>
    </source>
</evidence>
<dbReference type="Gene3D" id="3.40.710.10">
    <property type="entry name" value="DD-peptidase/beta-lactamase superfamily"/>
    <property type="match status" value="1"/>
</dbReference>
<dbReference type="PANTHER" id="PTHR43319">
    <property type="entry name" value="BETA-LACTAMASE-RELATED"/>
    <property type="match status" value="1"/>
</dbReference>
<dbReference type="STRING" id="29170.A0A368F8B5"/>
<accession>A0A368F8B5</accession>
<dbReference type="InterPro" id="IPR052907">
    <property type="entry name" value="Beta-lactamase/esterase"/>
</dbReference>
<name>A0A368F8B5_ANCCA</name>
<dbReference type="AlphaFoldDB" id="A0A368F8B5"/>
<comment type="caution">
    <text evidence="1">The sequence shown here is derived from an EMBL/GenBank/DDBJ whole genome shotgun (WGS) entry which is preliminary data.</text>
</comment>
<dbReference type="EMBL" id="JOJR01002746">
    <property type="protein sequence ID" value="RCN28322.1"/>
    <property type="molecule type" value="Genomic_DNA"/>
</dbReference>
<dbReference type="InterPro" id="IPR012338">
    <property type="entry name" value="Beta-lactam/transpept-like"/>
</dbReference>
<sequence>MNASVNSEIPEQVATQKLIGEQMLDRLQHHYNNDTDVIFDDKIAKGHGFFYLPLHRAGTEFVVGHTGHGCQQVVSDLKNKVSIAYVSNGLKTGLYDLCRTYSRLQDSIYDVIESRLRNSQAIL</sequence>
<evidence type="ECO:0000313" key="1">
    <source>
        <dbReference type="EMBL" id="RCN28322.1"/>
    </source>
</evidence>
<dbReference type="SUPFAM" id="SSF56601">
    <property type="entry name" value="beta-lactamase/transpeptidase-like"/>
    <property type="match status" value="1"/>
</dbReference>
<protein>
    <recommendedName>
        <fullName evidence="3">Beta-lactamase-related domain-containing protein</fullName>
    </recommendedName>
</protein>
<dbReference type="PANTHER" id="PTHR43319:SF2">
    <property type="entry name" value="BETA-LACTAMASE-RELATED DOMAIN-CONTAINING PROTEIN"/>
    <property type="match status" value="1"/>
</dbReference>
<dbReference type="Proteomes" id="UP000252519">
    <property type="component" value="Unassembled WGS sequence"/>
</dbReference>
<proteinExistence type="predicted"/>
<gene>
    <name evidence="1" type="ORF">ANCCAN_25935</name>
</gene>
<reference evidence="1 2" key="1">
    <citation type="submission" date="2014-10" db="EMBL/GenBank/DDBJ databases">
        <title>Draft genome of the hookworm Ancylostoma caninum.</title>
        <authorList>
            <person name="Mitreva M."/>
        </authorList>
    </citation>
    <scope>NUCLEOTIDE SEQUENCE [LARGE SCALE GENOMIC DNA]</scope>
    <source>
        <strain evidence="1 2">Baltimore</strain>
    </source>
</reference>
<organism evidence="1 2">
    <name type="scientific">Ancylostoma caninum</name>
    <name type="common">Dog hookworm</name>
    <dbReference type="NCBI Taxonomy" id="29170"/>
    <lineage>
        <taxon>Eukaryota</taxon>
        <taxon>Metazoa</taxon>
        <taxon>Ecdysozoa</taxon>
        <taxon>Nematoda</taxon>
        <taxon>Chromadorea</taxon>
        <taxon>Rhabditida</taxon>
        <taxon>Rhabditina</taxon>
        <taxon>Rhabditomorpha</taxon>
        <taxon>Strongyloidea</taxon>
        <taxon>Ancylostomatidae</taxon>
        <taxon>Ancylostomatinae</taxon>
        <taxon>Ancylostoma</taxon>
    </lineage>
</organism>
<dbReference type="OrthoDB" id="5946976at2759"/>
<keyword evidence="2" id="KW-1185">Reference proteome</keyword>
<evidence type="ECO:0000313" key="2">
    <source>
        <dbReference type="Proteomes" id="UP000252519"/>
    </source>
</evidence>